<organism evidence="6 7">
    <name type="scientific">Pararhodobacter zhoushanensis</name>
    <dbReference type="NCBI Taxonomy" id="2479545"/>
    <lineage>
        <taxon>Bacteria</taxon>
        <taxon>Pseudomonadati</taxon>
        <taxon>Pseudomonadota</taxon>
        <taxon>Alphaproteobacteria</taxon>
        <taxon>Rhodobacterales</taxon>
        <taxon>Paracoccaceae</taxon>
        <taxon>Pararhodobacter</taxon>
    </lineage>
</organism>
<dbReference type="PANTHER" id="PTHR30537">
    <property type="entry name" value="HTH-TYPE TRANSCRIPTIONAL REGULATOR"/>
    <property type="match status" value="1"/>
</dbReference>
<feature type="domain" description="HTH lysR-type" evidence="5">
    <location>
        <begin position="1"/>
        <end position="59"/>
    </location>
</feature>
<name>A0ABT3H032_9RHOB</name>
<evidence type="ECO:0000256" key="1">
    <source>
        <dbReference type="ARBA" id="ARBA00009437"/>
    </source>
</evidence>
<dbReference type="InterPro" id="IPR005119">
    <property type="entry name" value="LysR_subst-bd"/>
</dbReference>
<dbReference type="InterPro" id="IPR000847">
    <property type="entry name" value="LysR_HTH_N"/>
</dbReference>
<dbReference type="CDD" id="cd08422">
    <property type="entry name" value="PBP2_CrgA_like"/>
    <property type="match status" value="1"/>
</dbReference>
<dbReference type="RefSeq" id="WP_264506089.1">
    <property type="nucleotide sequence ID" value="NZ_JAPDFL010000001.1"/>
</dbReference>
<dbReference type="PROSITE" id="PS50931">
    <property type="entry name" value="HTH_LYSR"/>
    <property type="match status" value="1"/>
</dbReference>
<evidence type="ECO:0000256" key="3">
    <source>
        <dbReference type="ARBA" id="ARBA00023125"/>
    </source>
</evidence>
<dbReference type="Pfam" id="PF00126">
    <property type="entry name" value="HTH_1"/>
    <property type="match status" value="1"/>
</dbReference>
<dbReference type="PRINTS" id="PR00039">
    <property type="entry name" value="HTHLYSR"/>
</dbReference>
<dbReference type="SUPFAM" id="SSF53850">
    <property type="entry name" value="Periplasmic binding protein-like II"/>
    <property type="match status" value="1"/>
</dbReference>
<comment type="similarity">
    <text evidence="1">Belongs to the LysR transcriptional regulatory family.</text>
</comment>
<protein>
    <submittedName>
        <fullName evidence="6">LysR family transcriptional regulator</fullName>
    </submittedName>
</protein>
<sequence>MSLQNTIEIFLAVAEHRSFVSAARHLAMTPPAVTRAVSALEEKLGVQLLLRTTRQVSLTSAGAAYAARVAPLITGLAEAAAELHEGHGQAAGLIRINAPMSMGERVLPDVISQFRTLFPQVSLALTLTDRHIDIVSENVDLAIRISTQPKDKLTIWRKITEIRRCFVASPQYLSRFGTPESVDDLSGHCLLSYDAEAGPETWDLTNGPKRRRVVAGDVLSSNNGDLIAKLAVNGEGIALLPQFIIDEPLKSGALVQVLHDWQPPQLWLTLYYPPYDKLPMRLVTFSDFFERYVTEARPV</sequence>
<dbReference type="InterPro" id="IPR036388">
    <property type="entry name" value="WH-like_DNA-bd_sf"/>
</dbReference>
<keyword evidence="2" id="KW-0805">Transcription regulation</keyword>
<accession>A0ABT3H032</accession>
<dbReference type="Pfam" id="PF03466">
    <property type="entry name" value="LysR_substrate"/>
    <property type="match status" value="1"/>
</dbReference>
<evidence type="ECO:0000313" key="7">
    <source>
        <dbReference type="Proteomes" id="UP001208938"/>
    </source>
</evidence>
<dbReference type="Gene3D" id="1.10.10.10">
    <property type="entry name" value="Winged helix-like DNA-binding domain superfamily/Winged helix DNA-binding domain"/>
    <property type="match status" value="1"/>
</dbReference>
<keyword evidence="7" id="KW-1185">Reference proteome</keyword>
<evidence type="ECO:0000313" key="6">
    <source>
        <dbReference type="EMBL" id="MCW1933142.1"/>
    </source>
</evidence>
<reference evidence="6 7" key="1">
    <citation type="submission" date="2022-10" db="EMBL/GenBank/DDBJ databases">
        <title>Pararhodobacter sp. nov., isolated from marine algae.</title>
        <authorList>
            <person name="Choi B.J."/>
            <person name="Kim J.M."/>
            <person name="Lee J.K."/>
            <person name="Choi D.G."/>
            <person name="Jeon C.O."/>
        </authorList>
    </citation>
    <scope>NUCLEOTIDE SEQUENCE [LARGE SCALE GENOMIC DNA]</scope>
    <source>
        <strain evidence="6 7">ZQ420</strain>
    </source>
</reference>
<dbReference type="EMBL" id="JAPDFL010000001">
    <property type="protein sequence ID" value="MCW1933142.1"/>
    <property type="molecule type" value="Genomic_DNA"/>
</dbReference>
<evidence type="ECO:0000256" key="4">
    <source>
        <dbReference type="ARBA" id="ARBA00023163"/>
    </source>
</evidence>
<proteinExistence type="inferred from homology"/>
<dbReference type="SUPFAM" id="SSF46785">
    <property type="entry name" value="Winged helix' DNA-binding domain"/>
    <property type="match status" value="1"/>
</dbReference>
<evidence type="ECO:0000256" key="2">
    <source>
        <dbReference type="ARBA" id="ARBA00023015"/>
    </source>
</evidence>
<dbReference type="InterPro" id="IPR058163">
    <property type="entry name" value="LysR-type_TF_proteobact-type"/>
</dbReference>
<dbReference type="Gene3D" id="3.40.190.290">
    <property type="match status" value="1"/>
</dbReference>
<dbReference type="InterPro" id="IPR036390">
    <property type="entry name" value="WH_DNA-bd_sf"/>
</dbReference>
<evidence type="ECO:0000259" key="5">
    <source>
        <dbReference type="PROSITE" id="PS50931"/>
    </source>
</evidence>
<dbReference type="Proteomes" id="UP001208938">
    <property type="component" value="Unassembled WGS sequence"/>
</dbReference>
<comment type="caution">
    <text evidence="6">The sequence shown here is derived from an EMBL/GenBank/DDBJ whole genome shotgun (WGS) entry which is preliminary data.</text>
</comment>
<keyword evidence="3" id="KW-0238">DNA-binding</keyword>
<keyword evidence="4" id="KW-0804">Transcription</keyword>
<dbReference type="PANTHER" id="PTHR30537:SF5">
    <property type="entry name" value="HTH-TYPE TRANSCRIPTIONAL ACTIVATOR TTDR-RELATED"/>
    <property type="match status" value="1"/>
</dbReference>
<gene>
    <name evidence="6" type="ORF">OKW52_12965</name>
</gene>